<feature type="transmembrane region" description="Helical" evidence="2">
    <location>
        <begin position="242"/>
        <end position="263"/>
    </location>
</feature>
<feature type="transmembrane region" description="Helical" evidence="2">
    <location>
        <begin position="214"/>
        <end position="236"/>
    </location>
</feature>
<feature type="transmembrane region" description="Helical" evidence="2">
    <location>
        <begin position="170"/>
        <end position="193"/>
    </location>
</feature>
<evidence type="ECO:0000256" key="2">
    <source>
        <dbReference type="SAM" id="Phobius"/>
    </source>
</evidence>
<dbReference type="EMBL" id="JARKIF010000032">
    <property type="protein sequence ID" value="KAJ7611731.1"/>
    <property type="molecule type" value="Genomic_DNA"/>
</dbReference>
<organism evidence="3 4">
    <name type="scientific">Roridomyces roridus</name>
    <dbReference type="NCBI Taxonomy" id="1738132"/>
    <lineage>
        <taxon>Eukaryota</taxon>
        <taxon>Fungi</taxon>
        <taxon>Dikarya</taxon>
        <taxon>Basidiomycota</taxon>
        <taxon>Agaricomycotina</taxon>
        <taxon>Agaricomycetes</taxon>
        <taxon>Agaricomycetidae</taxon>
        <taxon>Agaricales</taxon>
        <taxon>Marasmiineae</taxon>
        <taxon>Mycenaceae</taxon>
        <taxon>Roridomyces</taxon>
    </lineage>
</organism>
<dbReference type="AlphaFoldDB" id="A0AAD7FCD7"/>
<feature type="transmembrane region" description="Helical" evidence="2">
    <location>
        <begin position="100"/>
        <end position="122"/>
    </location>
</feature>
<evidence type="ECO:0000313" key="3">
    <source>
        <dbReference type="EMBL" id="KAJ7611731.1"/>
    </source>
</evidence>
<proteinExistence type="predicted"/>
<feature type="transmembrane region" description="Helical" evidence="2">
    <location>
        <begin position="47"/>
        <end position="80"/>
    </location>
</feature>
<evidence type="ECO:0000256" key="1">
    <source>
        <dbReference type="SAM" id="MobiDB-lite"/>
    </source>
</evidence>
<keyword evidence="2" id="KW-1133">Transmembrane helix</keyword>
<gene>
    <name evidence="3" type="ORF">FB45DRAFT_315522</name>
</gene>
<keyword evidence="4" id="KW-1185">Reference proteome</keyword>
<feature type="region of interest" description="Disordered" evidence="1">
    <location>
        <begin position="301"/>
        <end position="330"/>
    </location>
</feature>
<keyword evidence="2" id="KW-0812">Transmembrane</keyword>
<sequence>MAPSLPGAELMSNFISCGMYGIYIVTLGMAWRVLLMTETGRIRSRREIHWVILSVSTLLSIGSTLDLILGLTLTYQALVVYDGPGGAQHVYAHATSWQNFVKSCCVLLQTLAGDFILIYRCWVVNDHAWFVGLPGTIWLADVACAIGVLVNQGQIQQGQVNSGHIQWGLSFWSLTICTNIASTSLIVWRIWVVERQNRRYGLREDRQTSGLQRAMRNIVESGMIYTTCSILQLAAFANGSTWNYPASALAFQSVGISFNLIIIRGASLRLRREPGGTTSTAIKFTGGSDTEATHTNCDAAATSTPEIDDKSTGLVLSRLPKNPDSSDMAV</sequence>
<feature type="transmembrane region" description="Helical" evidence="2">
    <location>
        <begin position="12"/>
        <end position="35"/>
    </location>
</feature>
<evidence type="ECO:0000313" key="4">
    <source>
        <dbReference type="Proteomes" id="UP001221142"/>
    </source>
</evidence>
<protein>
    <submittedName>
        <fullName evidence="3">Uncharacterized protein</fullName>
    </submittedName>
</protein>
<comment type="caution">
    <text evidence="3">The sequence shown here is derived from an EMBL/GenBank/DDBJ whole genome shotgun (WGS) entry which is preliminary data.</text>
</comment>
<keyword evidence="2" id="KW-0472">Membrane</keyword>
<feature type="transmembrane region" description="Helical" evidence="2">
    <location>
        <begin position="129"/>
        <end position="150"/>
    </location>
</feature>
<dbReference type="Proteomes" id="UP001221142">
    <property type="component" value="Unassembled WGS sequence"/>
</dbReference>
<reference evidence="3" key="1">
    <citation type="submission" date="2023-03" db="EMBL/GenBank/DDBJ databases">
        <title>Massive genome expansion in bonnet fungi (Mycena s.s.) driven by repeated elements and novel gene families across ecological guilds.</title>
        <authorList>
            <consortium name="Lawrence Berkeley National Laboratory"/>
            <person name="Harder C.B."/>
            <person name="Miyauchi S."/>
            <person name="Viragh M."/>
            <person name="Kuo A."/>
            <person name="Thoen E."/>
            <person name="Andreopoulos B."/>
            <person name="Lu D."/>
            <person name="Skrede I."/>
            <person name="Drula E."/>
            <person name="Henrissat B."/>
            <person name="Morin E."/>
            <person name="Kohler A."/>
            <person name="Barry K."/>
            <person name="LaButti K."/>
            <person name="Morin E."/>
            <person name="Salamov A."/>
            <person name="Lipzen A."/>
            <person name="Mereny Z."/>
            <person name="Hegedus B."/>
            <person name="Baldrian P."/>
            <person name="Stursova M."/>
            <person name="Weitz H."/>
            <person name="Taylor A."/>
            <person name="Grigoriev I.V."/>
            <person name="Nagy L.G."/>
            <person name="Martin F."/>
            <person name="Kauserud H."/>
        </authorList>
    </citation>
    <scope>NUCLEOTIDE SEQUENCE</scope>
    <source>
        <strain evidence="3">9284</strain>
    </source>
</reference>
<name>A0AAD7FCD7_9AGAR</name>
<accession>A0AAD7FCD7</accession>